<evidence type="ECO:0000313" key="2">
    <source>
        <dbReference type="EMBL" id="MDX8525632.1"/>
    </source>
</evidence>
<protein>
    <submittedName>
        <fullName evidence="2">GNAT family N-acetyltransferase</fullName>
    </submittedName>
</protein>
<dbReference type="EMBL" id="JAVIJF010000009">
    <property type="protein sequence ID" value="MDX8525632.1"/>
    <property type="molecule type" value="Genomic_DNA"/>
</dbReference>
<dbReference type="Proteomes" id="UP001276840">
    <property type="component" value="Unassembled WGS sequence"/>
</dbReference>
<dbReference type="SUPFAM" id="SSF55729">
    <property type="entry name" value="Acyl-CoA N-acyltransferases (Nat)"/>
    <property type="match status" value="1"/>
</dbReference>
<keyword evidence="3" id="KW-1185">Reference proteome</keyword>
<evidence type="ECO:0000313" key="3">
    <source>
        <dbReference type="Proteomes" id="UP001276840"/>
    </source>
</evidence>
<reference evidence="2 3" key="1">
    <citation type="submission" date="2023-08" db="EMBL/GenBank/DDBJ databases">
        <title>Implementing the SeqCode for naming new Mesorhizobium species isolated from Vachellia karroo root nodules.</title>
        <authorList>
            <person name="Van Lill M."/>
        </authorList>
    </citation>
    <scope>NUCLEOTIDE SEQUENCE [LARGE SCALE GENOMIC DNA]</scope>
    <source>
        <strain evidence="2 3">MSK 1335</strain>
    </source>
</reference>
<sequence length="259" mass="28520">MAMSDGESISPDDLDWRIEEACREAWPSALETLVDGWLLRRSGGRIRRSNSANPLRGERGAPWRVIDAAEAFYAGHGQTPLFRIPDIAAELEPDLDRRGYSREGGTIHLHADIEALAGGLFDDVTVSPTPSERSFEARFRTGGYDGAERRIFREMTSLIAGDKAFVSCERDNEVAAFAFGVIRDGLLVVEAVETDARFRQQGLGRRTVGGLIGWAARAGAKSGCLQVVADNAPARALYASLGFNRELYRYHYRRKTVAA</sequence>
<comment type="caution">
    <text evidence="2">The sequence shown here is derived from an EMBL/GenBank/DDBJ whole genome shotgun (WGS) entry which is preliminary data.</text>
</comment>
<evidence type="ECO:0000259" key="1">
    <source>
        <dbReference type="PROSITE" id="PS51186"/>
    </source>
</evidence>
<dbReference type="InterPro" id="IPR000182">
    <property type="entry name" value="GNAT_dom"/>
</dbReference>
<dbReference type="Pfam" id="PF24553">
    <property type="entry name" value="Rv0428c_C"/>
    <property type="match status" value="1"/>
</dbReference>
<dbReference type="Gene3D" id="3.40.630.30">
    <property type="match status" value="1"/>
</dbReference>
<accession>A0ABU4ZJV3</accession>
<dbReference type="InterPro" id="IPR056935">
    <property type="entry name" value="Rv0428c-like_C"/>
</dbReference>
<dbReference type="PROSITE" id="PS51186">
    <property type="entry name" value="GNAT"/>
    <property type="match status" value="1"/>
</dbReference>
<gene>
    <name evidence="2" type="ORF">RFM68_14035</name>
</gene>
<proteinExistence type="predicted"/>
<dbReference type="CDD" id="cd04301">
    <property type="entry name" value="NAT_SF"/>
    <property type="match status" value="1"/>
</dbReference>
<dbReference type="RefSeq" id="WP_320233579.1">
    <property type="nucleotide sequence ID" value="NZ_JAVIJF010000009.1"/>
</dbReference>
<organism evidence="2 3">
    <name type="scientific">Mesorhizobium montanum</name>
    <dbReference type="NCBI Taxonomy" id="3072323"/>
    <lineage>
        <taxon>Bacteria</taxon>
        <taxon>Pseudomonadati</taxon>
        <taxon>Pseudomonadota</taxon>
        <taxon>Alphaproteobacteria</taxon>
        <taxon>Hyphomicrobiales</taxon>
        <taxon>Phyllobacteriaceae</taxon>
        <taxon>Mesorhizobium</taxon>
    </lineage>
</organism>
<feature type="domain" description="N-acetyltransferase" evidence="1">
    <location>
        <begin position="119"/>
        <end position="259"/>
    </location>
</feature>
<name>A0ABU4ZJV3_9HYPH</name>
<dbReference type="InterPro" id="IPR016181">
    <property type="entry name" value="Acyl_CoA_acyltransferase"/>
</dbReference>